<dbReference type="AlphaFoldDB" id="A0A4Q9DHW1"/>
<dbReference type="Gene3D" id="2.40.37.20">
    <property type="entry name" value="D-serine dehydratase-like domain"/>
    <property type="match status" value="1"/>
</dbReference>
<dbReference type="Proteomes" id="UP000293142">
    <property type="component" value="Unassembled WGS sequence"/>
</dbReference>
<evidence type="ECO:0000256" key="1">
    <source>
        <dbReference type="ARBA" id="ARBA00005323"/>
    </source>
</evidence>
<dbReference type="OrthoDB" id="9788869at2"/>
<organism evidence="4 5">
    <name type="scientific">Paenibacillus thalictri</name>
    <dbReference type="NCBI Taxonomy" id="2527873"/>
    <lineage>
        <taxon>Bacteria</taxon>
        <taxon>Bacillati</taxon>
        <taxon>Bacillota</taxon>
        <taxon>Bacilli</taxon>
        <taxon>Bacillales</taxon>
        <taxon>Paenibacillaceae</taxon>
        <taxon>Paenibacillus</taxon>
    </lineage>
</organism>
<keyword evidence="5" id="KW-1185">Reference proteome</keyword>
<dbReference type="SMART" id="SM01119">
    <property type="entry name" value="D-ser_dehydrat"/>
    <property type="match status" value="1"/>
</dbReference>
<feature type="domain" description="D-serine dehydratase-like" evidence="3">
    <location>
        <begin position="251"/>
        <end position="344"/>
    </location>
</feature>
<dbReference type="PANTHER" id="PTHR28004">
    <property type="entry name" value="ZGC:162816-RELATED"/>
    <property type="match status" value="1"/>
</dbReference>
<dbReference type="PANTHER" id="PTHR28004:SF2">
    <property type="entry name" value="D-SERINE DEHYDRATASE"/>
    <property type="match status" value="1"/>
</dbReference>
<sequence length="361" mass="39452">MELPTPYVYLRWEELEANVKAMAQRLAEAGIDHWPHCKTHKSAELVRLQLAHGAKGITAAKLSEAEAMADAGITDILIAYSLVGEEKWRRLGKLAERAKVRTVIDSFHVARGLSEAGAQLASPIEALIEIDGGSHRGGVQPGSDVVQFAREVRGLPGISVVGVFTYVGQIYGSKSRDEIREMARMEARLLLDAQRQLADDGLPVAVLSGGSTPASFYPEELKGMTQSRAGNYIFGDMNAVGVGVMKPEQCALRIRSTVVSTPLPGYATIDAGSKTLTTDLSVKGQAYGFLPDLPAAELYKLNEEHGYIRYDHGQYTLQIGDQVDIIPNHSCVIPNLNDEIAVMKQGQYWKHIHIDARGRNY</sequence>
<dbReference type="InterPro" id="IPR042208">
    <property type="entry name" value="D-ser_dehydrat-like_sf"/>
</dbReference>
<dbReference type="Pfam" id="PF14031">
    <property type="entry name" value="D-ser_dehydrat"/>
    <property type="match status" value="1"/>
</dbReference>
<dbReference type="SUPFAM" id="SSF51419">
    <property type="entry name" value="PLP-binding barrel"/>
    <property type="match status" value="1"/>
</dbReference>
<dbReference type="InterPro" id="IPR029066">
    <property type="entry name" value="PLP-binding_barrel"/>
</dbReference>
<gene>
    <name evidence="4" type="ORF">EYB31_31560</name>
</gene>
<evidence type="ECO:0000313" key="5">
    <source>
        <dbReference type="Proteomes" id="UP000293142"/>
    </source>
</evidence>
<dbReference type="EMBL" id="SIRE01000028">
    <property type="protein sequence ID" value="TBL71113.1"/>
    <property type="molecule type" value="Genomic_DNA"/>
</dbReference>
<comment type="caution">
    <text evidence="4">The sequence shown here is derived from an EMBL/GenBank/DDBJ whole genome shotgun (WGS) entry which is preliminary data.</text>
</comment>
<evidence type="ECO:0000313" key="4">
    <source>
        <dbReference type="EMBL" id="TBL71113.1"/>
    </source>
</evidence>
<reference evidence="4 5" key="1">
    <citation type="submission" date="2019-02" db="EMBL/GenBank/DDBJ databases">
        <title>Paenibacillus sp. nov., isolated from surface-sterilized tissue of Thalictrum simplex L.</title>
        <authorList>
            <person name="Tuo L."/>
        </authorList>
    </citation>
    <scope>NUCLEOTIDE SEQUENCE [LARGE SCALE GENOMIC DNA]</scope>
    <source>
        <strain evidence="4 5">N2SHLJ1</strain>
    </source>
</reference>
<evidence type="ECO:0000259" key="3">
    <source>
        <dbReference type="SMART" id="SM01119"/>
    </source>
</evidence>
<evidence type="ECO:0000256" key="2">
    <source>
        <dbReference type="ARBA" id="ARBA00023239"/>
    </source>
</evidence>
<protein>
    <submittedName>
        <fullName evidence="4">Amino acid processing protein</fullName>
    </submittedName>
</protein>
<accession>A0A4Q9DHW1</accession>
<comment type="similarity">
    <text evidence="1">Belongs to the DSD1 family.</text>
</comment>
<dbReference type="InterPro" id="IPR026956">
    <property type="entry name" value="D-ser_dehydrat-like_dom"/>
</dbReference>
<proteinExistence type="inferred from homology"/>
<dbReference type="GO" id="GO:0008721">
    <property type="term" value="F:D-serine ammonia-lyase activity"/>
    <property type="evidence" value="ECO:0007669"/>
    <property type="project" value="TreeGrafter"/>
</dbReference>
<dbReference type="Pfam" id="PF01168">
    <property type="entry name" value="Ala_racemase_N"/>
    <property type="match status" value="1"/>
</dbReference>
<keyword evidence="2" id="KW-0456">Lyase</keyword>
<dbReference type="InterPro" id="IPR001608">
    <property type="entry name" value="Ala_racemase_N"/>
</dbReference>
<dbReference type="InterPro" id="IPR051466">
    <property type="entry name" value="D-amino_acid_metab_enzyme"/>
</dbReference>
<dbReference type="GO" id="GO:0036088">
    <property type="term" value="P:D-serine catabolic process"/>
    <property type="evidence" value="ECO:0007669"/>
    <property type="project" value="TreeGrafter"/>
</dbReference>
<dbReference type="Gene3D" id="3.20.20.10">
    <property type="entry name" value="Alanine racemase"/>
    <property type="match status" value="1"/>
</dbReference>
<name>A0A4Q9DHW1_9BACL</name>